<proteinExistence type="predicted"/>
<dbReference type="Proteomes" id="UP000565262">
    <property type="component" value="Unassembled WGS sequence"/>
</dbReference>
<sequence>NINKDFFKDKVEFYDIVELKNGMVERKSKGTLRLMEDWLGGIFKAEQNNELKKLFKQLKEIRRERQNPAHKISENEYDKKYIELQKQLINKAYHSIKGLRHIFQQHPLAKDIEIPDWIENGNVKTF</sequence>
<evidence type="ECO:0000313" key="1">
    <source>
        <dbReference type="EMBL" id="MBB1489752.1"/>
    </source>
</evidence>
<comment type="caution">
    <text evidence="1">The sequence shown here is derived from an EMBL/GenBank/DDBJ whole genome shotgun (WGS) entry which is preliminary data.</text>
</comment>
<accession>A0A839IY24</accession>
<protein>
    <submittedName>
        <fullName evidence="1">Uncharacterized protein</fullName>
    </submittedName>
</protein>
<reference evidence="1 2" key="1">
    <citation type="submission" date="2020-08" db="EMBL/GenBank/DDBJ databases">
        <title>Oceanospirillum sp. nov. isolated from marine sediment.</title>
        <authorList>
            <person name="Ji X."/>
        </authorList>
    </citation>
    <scope>NUCLEOTIDE SEQUENCE [LARGE SCALE GENOMIC DNA]</scope>
    <source>
        <strain evidence="1 2">D5</strain>
    </source>
</reference>
<dbReference type="EMBL" id="JACJFM010000164">
    <property type="protein sequence ID" value="MBB1489752.1"/>
    <property type="molecule type" value="Genomic_DNA"/>
</dbReference>
<gene>
    <name evidence="1" type="ORF">H4O21_24390</name>
</gene>
<keyword evidence="2" id="KW-1185">Reference proteome</keyword>
<organism evidence="1 2">
    <name type="scientific">Oceanospirillum sediminis</name>
    <dbReference type="NCBI Taxonomy" id="2760088"/>
    <lineage>
        <taxon>Bacteria</taxon>
        <taxon>Pseudomonadati</taxon>
        <taxon>Pseudomonadota</taxon>
        <taxon>Gammaproteobacteria</taxon>
        <taxon>Oceanospirillales</taxon>
        <taxon>Oceanospirillaceae</taxon>
        <taxon>Oceanospirillum</taxon>
    </lineage>
</organism>
<dbReference type="AlphaFoldDB" id="A0A839IY24"/>
<feature type="non-terminal residue" evidence="1">
    <location>
        <position position="1"/>
    </location>
</feature>
<name>A0A839IY24_9GAMM</name>
<evidence type="ECO:0000313" key="2">
    <source>
        <dbReference type="Proteomes" id="UP000565262"/>
    </source>
</evidence>